<dbReference type="RefSeq" id="WP_016522296.1">
    <property type="nucleotide sequence ID" value="NZ_KE332517.1"/>
</dbReference>
<proteinExistence type="predicted"/>
<dbReference type="GO" id="GO:0043565">
    <property type="term" value="F:sequence-specific DNA binding"/>
    <property type="evidence" value="ECO:0007669"/>
    <property type="project" value="InterPro"/>
</dbReference>
<dbReference type="AlphaFoldDB" id="A0AA87NSD8"/>
<dbReference type="Pfam" id="PF12833">
    <property type="entry name" value="HTH_18"/>
    <property type="match status" value="1"/>
</dbReference>
<evidence type="ECO:0000313" key="3">
    <source>
        <dbReference type="EMBL" id="EPF29597.1"/>
    </source>
</evidence>
<dbReference type="Gene3D" id="1.10.10.60">
    <property type="entry name" value="Homeodomain-like"/>
    <property type="match status" value="1"/>
</dbReference>
<dbReference type="EMBL" id="ATFE01000003">
    <property type="protein sequence ID" value="EPF29597.1"/>
    <property type="molecule type" value="Genomic_DNA"/>
</dbReference>
<sequence>MSKLIFKDSYVIVEPSYRNTDFHKHSMLHIFLSRSPLSLLSGLESYTGNVIFLKDNVLHKSPEGTINYIFLVDPTSSIADDIRALIPTGQTGVSFQKDIVPSDFFEPHTNDRIALKLESCLSDMGIHFSGKKIMDKRIENLILEIKTFKHLGKQVSDIAKEKQYSESWLTHLFKREAGISLKGYLLMRQLEYAWKLIYSGQSITTASLDSGFSSPSHFASVCKRMTGISISNAL</sequence>
<comment type="caution">
    <text evidence="3">The sequence shown here is derived from an EMBL/GenBank/DDBJ whole genome shotgun (WGS) entry which is preliminary data.</text>
</comment>
<feature type="domain" description="HTH araC/xylS-type" evidence="2">
    <location>
        <begin position="136"/>
        <end position="234"/>
    </location>
</feature>
<protein>
    <recommendedName>
        <fullName evidence="2">HTH araC/xylS-type domain-containing protein</fullName>
    </recommendedName>
</protein>
<dbReference type="InterPro" id="IPR018060">
    <property type="entry name" value="HTH_AraC"/>
</dbReference>
<organism evidence="3 4">
    <name type="scientific">Treponema medium ATCC 700293</name>
    <dbReference type="NCBI Taxonomy" id="1125700"/>
    <lineage>
        <taxon>Bacteria</taxon>
        <taxon>Pseudomonadati</taxon>
        <taxon>Spirochaetota</taxon>
        <taxon>Spirochaetia</taxon>
        <taxon>Spirochaetales</taxon>
        <taxon>Treponemataceae</taxon>
        <taxon>Treponema</taxon>
    </lineage>
</organism>
<dbReference type="Proteomes" id="UP000014634">
    <property type="component" value="Unassembled WGS sequence"/>
</dbReference>
<dbReference type="GO" id="GO:0003700">
    <property type="term" value="F:DNA-binding transcription factor activity"/>
    <property type="evidence" value="ECO:0007669"/>
    <property type="project" value="InterPro"/>
</dbReference>
<dbReference type="PROSITE" id="PS01124">
    <property type="entry name" value="HTH_ARAC_FAMILY_2"/>
    <property type="match status" value="1"/>
</dbReference>
<gene>
    <name evidence="3" type="ORF">HMPREF9195_00298</name>
</gene>
<name>A0AA87NSD8_TREMD</name>
<reference evidence="3 4" key="1">
    <citation type="submission" date="2013-04" db="EMBL/GenBank/DDBJ databases">
        <title>The Genome Sequence of Treponema medium ATCC 700293.</title>
        <authorList>
            <consortium name="The Broad Institute Genomics Platform"/>
            <person name="Earl A."/>
            <person name="Ward D."/>
            <person name="Feldgarden M."/>
            <person name="Gevers D."/>
            <person name="Leonetti C."/>
            <person name="Blanton J.M."/>
            <person name="Dewhirst F.E."/>
            <person name="Izard J."/>
            <person name="Walker B."/>
            <person name="Young S."/>
            <person name="Zeng Q."/>
            <person name="Gargeya S."/>
            <person name="Fitzgerald M."/>
            <person name="Haas B."/>
            <person name="Abouelleil A."/>
            <person name="Allen A.W."/>
            <person name="Alvarado L."/>
            <person name="Arachchi H.M."/>
            <person name="Berlin A.M."/>
            <person name="Chapman S.B."/>
            <person name="Gainer-Dewar J."/>
            <person name="Goldberg J."/>
            <person name="Griggs A."/>
            <person name="Gujja S."/>
            <person name="Hansen M."/>
            <person name="Howarth C."/>
            <person name="Imamovic A."/>
            <person name="Ireland A."/>
            <person name="Larimer J."/>
            <person name="McCowan C."/>
            <person name="Murphy C."/>
            <person name="Pearson M."/>
            <person name="Poon T.W."/>
            <person name="Priest M."/>
            <person name="Roberts A."/>
            <person name="Saif S."/>
            <person name="Shea T."/>
            <person name="Sisk P."/>
            <person name="Sykes S."/>
            <person name="Wortman J."/>
            <person name="Nusbaum C."/>
            <person name="Birren B."/>
        </authorList>
    </citation>
    <scope>NUCLEOTIDE SEQUENCE [LARGE SCALE GENOMIC DNA]</scope>
    <source>
        <strain evidence="3 4">ATCC 700293</strain>
    </source>
</reference>
<dbReference type="PANTHER" id="PTHR43280">
    <property type="entry name" value="ARAC-FAMILY TRANSCRIPTIONAL REGULATOR"/>
    <property type="match status" value="1"/>
</dbReference>
<dbReference type="SMART" id="SM00342">
    <property type="entry name" value="HTH_ARAC"/>
    <property type="match status" value="1"/>
</dbReference>
<evidence type="ECO:0000313" key="4">
    <source>
        <dbReference type="Proteomes" id="UP000014634"/>
    </source>
</evidence>
<evidence type="ECO:0000256" key="1">
    <source>
        <dbReference type="ARBA" id="ARBA00023125"/>
    </source>
</evidence>
<accession>A0AA87NSD8</accession>
<dbReference type="PANTHER" id="PTHR43280:SF2">
    <property type="entry name" value="HTH-TYPE TRANSCRIPTIONAL REGULATOR EXSA"/>
    <property type="match status" value="1"/>
</dbReference>
<keyword evidence="1" id="KW-0238">DNA-binding</keyword>
<evidence type="ECO:0000259" key="2">
    <source>
        <dbReference type="PROSITE" id="PS01124"/>
    </source>
</evidence>